<evidence type="ECO:0000313" key="7">
    <source>
        <dbReference type="Proteomes" id="UP000441399"/>
    </source>
</evidence>
<dbReference type="SUPFAM" id="SSF51905">
    <property type="entry name" value="FAD/NAD(P)-binding domain"/>
    <property type="match status" value="1"/>
</dbReference>
<protein>
    <submittedName>
        <fullName evidence="6">Fumarate reductase flavoprotein subunit</fullName>
        <ecNumber evidence="6">1.3.5.4</ecNumber>
    </submittedName>
</protein>
<evidence type="ECO:0000256" key="2">
    <source>
        <dbReference type="ARBA" id="ARBA00022630"/>
    </source>
</evidence>
<dbReference type="EMBL" id="CACSIO010000006">
    <property type="protein sequence ID" value="CAA0100687.1"/>
    <property type="molecule type" value="Genomic_DNA"/>
</dbReference>
<dbReference type="PANTHER" id="PTHR43400">
    <property type="entry name" value="FUMARATE REDUCTASE"/>
    <property type="match status" value="1"/>
</dbReference>
<keyword evidence="3" id="KW-0274">FAD</keyword>
<dbReference type="GO" id="GO:0008202">
    <property type="term" value="P:steroid metabolic process"/>
    <property type="evidence" value="ECO:0007669"/>
    <property type="project" value="UniProtKB-ARBA"/>
</dbReference>
<evidence type="ECO:0000313" key="6">
    <source>
        <dbReference type="EMBL" id="CAA0100687.1"/>
    </source>
</evidence>
<gene>
    <name evidence="6" type="ORF">OPDIPICF_04339</name>
</gene>
<dbReference type="Proteomes" id="UP000441399">
    <property type="component" value="Unassembled WGS sequence"/>
</dbReference>
<dbReference type="SUPFAM" id="SSF56425">
    <property type="entry name" value="Succinate dehydrogenase/fumarate reductase flavoprotein, catalytic domain"/>
    <property type="match status" value="1"/>
</dbReference>
<dbReference type="PANTHER" id="PTHR43400:SF10">
    <property type="entry name" value="3-OXOSTEROID 1-DEHYDROGENASE"/>
    <property type="match status" value="1"/>
</dbReference>
<proteinExistence type="predicted"/>
<sequence length="495" mass="53447">MSEVAKASPTAPRKLKDITQWDFETDVAIVGFGGAGACAAIEAADAGSDVMIFEVASESGGSTKLSSAEIYMGGNGGTPPQQASGFNDESEDMIQYLLMAGGPQADEKKVRAYVEGSLDHYHWITGLGVPYKMSFHEKRDVMCLTDDCLLYTGSEKAWPFVEKAKPCPRGHNIEVEGDNGGPLLVGILTDQVEKRDKIDVHYETRVVTLIADENNDVHGLVIRQNMKEYNVKARKGVILCAGGFVMNDEMLQKYAPQLLRATYKVGNPGDMGTGIMMGMGVGAAAINMNEGFVSLPFYPPAETTYGILVNSAGQRFINEDCYHGRVGFHLMQQLGDRVYMIFTATDDWKPPSFLFADIAGTGETIKELEEELNLPEGTLQHTMAYYNKNAADGKDPQFHKSAEYLAPLEPPYAALDCTPGRGAFFPYFTLGGLDTLPSGEVLTPEGKPIKGLYAAGRTTAGIPRTGAGYSSGMSVGDATFFGRQAGIQVAKQNAR</sequence>
<dbReference type="Gene3D" id="3.50.50.60">
    <property type="entry name" value="FAD/NAD(P)-binding domain"/>
    <property type="match status" value="1"/>
</dbReference>
<dbReference type="Gene3D" id="3.90.700.10">
    <property type="entry name" value="Succinate dehydrogenase/fumarate reductase flavoprotein, catalytic domain"/>
    <property type="match status" value="1"/>
</dbReference>
<accession>A0A5S9PB71</accession>
<name>A0A5S9PB71_9GAMM</name>
<dbReference type="OrthoDB" id="337830at2"/>
<evidence type="ECO:0000256" key="3">
    <source>
        <dbReference type="ARBA" id="ARBA00022827"/>
    </source>
</evidence>
<dbReference type="InterPro" id="IPR027477">
    <property type="entry name" value="Succ_DH/fumarate_Rdtase_cat_sf"/>
</dbReference>
<dbReference type="Pfam" id="PF00890">
    <property type="entry name" value="FAD_binding_2"/>
    <property type="match status" value="1"/>
</dbReference>
<dbReference type="InterPro" id="IPR003953">
    <property type="entry name" value="FAD-dep_OxRdtase_2_FAD-bd"/>
</dbReference>
<reference evidence="6 7" key="1">
    <citation type="submission" date="2019-11" db="EMBL/GenBank/DDBJ databases">
        <authorList>
            <person name="Holert J."/>
        </authorList>
    </citation>
    <scope>NUCLEOTIDE SEQUENCE [LARGE SCALE GENOMIC DNA]</scope>
    <source>
        <strain evidence="6">SB11_3</strain>
    </source>
</reference>
<keyword evidence="2" id="KW-0285">Flavoprotein</keyword>
<dbReference type="InterPro" id="IPR036188">
    <property type="entry name" value="FAD/NAD-bd_sf"/>
</dbReference>
<evidence type="ECO:0000256" key="1">
    <source>
        <dbReference type="ARBA" id="ARBA00001974"/>
    </source>
</evidence>
<dbReference type="AlphaFoldDB" id="A0A5S9PB71"/>
<feature type="domain" description="FAD-dependent oxidoreductase 2 FAD-binding" evidence="5">
    <location>
        <begin position="26"/>
        <end position="461"/>
    </location>
</feature>
<evidence type="ECO:0000256" key="4">
    <source>
        <dbReference type="ARBA" id="ARBA00023002"/>
    </source>
</evidence>
<organism evidence="6 7">
    <name type="scientific">BD1-7 clade bacterium</name>
    <dbReference type="NCBI Taxonomy" id="2029982"/>
    <lineage>
        <taxon>Bacteria</taxon>
        <taxon>Pseudomonadati</taxon>
        <taxon>Pseudomonadota</taxon>
        <taxon>Gammaproteobacteria</taxon>
        <taxon>Cellvibrionales</taxon>
        <taxon>Spongiibacteraceae</taxon>
        <taxon>BD1-7 clade</taxon>
    </lineage>
</organism>
<comment type="cofactor">
    <cofactor evidence="1">
        <name>FAD</name>
        <dbReference type="ChEBI" id="CHEBI:57692"/>
    </cofactor>
</comment>
<dbReference type="NCBIfam" id="NF005510">
    <property type="entry name" value="PRK07121.1-3"/>
    <property type="match status" value="1"/>
</dbReference>
<evidence type="ECO:0000259" key="5">
    <source>
        <dbReference type="Pfam" id="PF00890"/>
    </source>
</evidence>
<dbReference type="InterPro" id="IPR050315">
    <property type="entry name" value="FAD-oxidoreductase_2"/>
</dbReference>
<keyword evidence="4 6" id="KW-0560">Oxidoreductase</keyword>
<dbReference type="GO" id="GO:0016491">
    <property type="term" value="F:oxidoreductase activity"/>
    <property type="evidence" value="ECO:0007669"/>
    <property type="project" value="UniProtKB-KW"/>
</dbReference>
<dbReference type="EC" id="1.3.5.4" evidence="6"/>
<keyword evidence="7" id="KW-1185">Reference proteome</keyword>
<dbReference type="PRINTS" id="PR00411">
    <property type="entry name" value="PNDRDTASEI"/>
</dbReference>